<dbReference type="CDD" id="cd00086">
    <property type="entry name" value="homeodomain"/>
    <property type="match status" value="1"/>
</dbReference>
<dbReference type="Pfam" id="PF00046">
    <property type="entry name" value="Homeodomain"/>
    <property type="match status" value="1"/>
</dbReference>
<dbReference type="GO" id="GO:0005634">
    <property type="term" value="C:nucleus"/>
    <property type="evidence" value="ECO:0007669"/>
    <property type="project" value="UniProtKB-SubCell"/>
</dbReference>
<dbReference type="InterPro" id="IPR001356">
    <property type="entry name" value="HD"/>
</dbReference>
<dbReference type="PANTHER" id="PTHR45664">
    <property type="entry name" value="PROTEIN ZERKNUELLT 1-RELATED"/>
    <property type="match status" value="1"/>
</dbReference>
<evidence type="ECO:0000256" key="2">
    <source>
        <dbReference type="ARBA" id="ARBA00023155"/>
    </source>
</evidence>
<comment type="caution">
    <text evidence="7">The sequence shown here is derived from an EMBL/GenBank/DDBJ whole genome shotgun (WGS) entry which is preliminary data.</text>
</comment>
<evidence type="ECO:0000313" key="7">
    <source>
        <dbReference type="EMBL" id="RMX46945.1"/>
    </source>
</evidence>
<dbReference type="GO" id="GO:0000981">
    <property type="term" value="F:DNA-binding transcription factor activity, RNA polymerase II-specific"/>
    <property type="evidence" value="ECO:0007669"/>
    <property type="project" value="InterPro"/>
</dbReference>
<keyword evidence="2 4" id="KW-0371">Homeobox</keyword>
<evidence type="ECO:0000256" key="1">
    <source>
        <dbReference type="ARBA" id="ARBA00023125"/>
    </source>
</evidence>
<keyword evidence="8" id="KW-1185">Reference proteome</keyword>
<evidence type="ECO:0000313" key="8">
    <source>
        <dbReference type="Proteomes" id="UP000275408"/>
    </source>
</evidence>
<dbReference type="InterPro" id="IPR020479">
    <property type="entry name" value="HD_metazoa"/>
</dbReference>
<dbReference type="GO" id="GO:0045944">
    <property type="term" value="P:positive regulation of transcription by RNA polymerase II"/>
    <property type="evidence" value="ECO:0007669"/>
    <property type="project" value="UniProtKB-ARBA"/>
</dbReference>
<dbReference type="Proteomes" id="UP000275408">
    <property type="component" value="Unassembled WGS sequence"/>
</dbReference>
<name>A0A3M6TZV3_POCDA</name>
<dbReference type="InterPro" id="IPR009057">
    <property type="entry name" value="Homeodomain-like_sf"/>
</dbReference>
<keyword evidence="1 4" id="KW-0238">DNA-binding</keyword>
<dbReference type="Gene3D" id="1.10.10.60">
    <property type="entry name" value="Homeodomain-like"/>
    <property type="match status" value="1"/>
</dbReference>
<dbReference type="PROSITE" id="PS00027">
    <property type="entry name" value="HOMEOBOX_1"/>
    <property type="match status" value="1"/>
</dbReference>
<sequence>MNSTCNMTKTVDRFNSSGLEFTYPMNSQHAPGRSRAQLQPYNSAQTNNTGAYHVTPCFRYRQTQAPEQVPLDWNIPLLPEICNGFPTVSQSLVQDLNSALPPFGSRVYPNRDRTSCGEDALQCFTTFTEERPKGRGRESWSSATVRSRARTAYTARQQVELEKEFLFSRYITRARRIELAKSLSLSEKHIKIWFQNRRMKMKKNETTFESTKTSPNEIRRLYSMADD</sequence>
<proteinExistence type="predicted"/>
<evidence type="ECO:0000256" key="5">
    <source>
        <dbReference type="RuleBase" id="RU000682"/>
    </source>
</evidence>
<accession>A0A3M6TZV3</accession>
<dbReference type="PROSITE" id="PS50071">
    <property type="entry name" value="HOMEOBOX_2"/>
    <property type="match status" value="1"/>
</dbReference>
<dbReference type="PANTHER" id="PTHR45664:SF12">
    <property type="entry name" value="PANCREAS_DUODENUM HOMEOBOX PROTEIN 1"/>
    <property type="match status" value="1"/>
</dbReference>
<keyword evidence="3 4" id="KW-0539">Nucleus</keyword>
<dbReference type="SMART" id="SM00389">
    <property type="entry name" value="HOX"/>
    <property type="match status" value="1"/>
</dbReference>
<dbReference type="EMBL" id="RCHS01002515">
    <property type="protein sequence ID" value="RMX46945.1"/>
    <property type="molecule type" value="Genomic_DNA"/>
</dbReference>
<evidence type="ECO:0000259" key="6">
    <source>
        <dbReference type="PROSITE" id="PS50071"/>
    </source>
</evidence>
<protein>
    <recommendedName>
        <fullName evidence="6">Homeobox domain-containing protein</fullName>
    </recommendedName>
</protein>
<gene>
    <name evidence="7" type="ORF">pdam_00011953</name>
</gene>
<comment type="subcellular location">
    <subcellularLocation>
        <location evidence="4 5">Nucleus</location>
    </subcellularLocation>
</comment>
<evidence type="ECO:0000256" key="4">
    <source>
        <dbReference type="PROSITE-ProRule" id="PRU00108"/>
    </source>
</evidence>
<dbReference type="AlphaFoldDB" id="A0A3M6TZV3"/>
<reference evidence="7 8" key="1">
    <citation type="journal article" date="2018" name="Sci. Rep.">
        <title>Comparative analysis of the Pocillopora damicornis genome highlights role of immune system in coral evolution.</title>
        <authorList>
            <person name="Cunning R."/>
            <person name="Bay R.A."/>
            <person name="Gillette P."/>
            <person name="Baker A.C."/>
            <person name="Traylor-Knowles N."/>
        </authorList>
    </citation>
    <scope>NUCLEOTIDE SEQUENCE [LARGE SCALE GENOMIC DNA]</scope>
    <source>
        <strain evidence="7">RSMAS</strain>
        <tissue evidence="7">Whole animal</tissue>
    </source>
</reference>
<organism evidence="7 8">
    <name type="scientific">Pocillopora damicornis</name>
    <name type="common">Cauliflower coral</name>
    <name type="synonym">Millepora damicornis</name>
    <dbReference type="NCBI Taxonomy" id="46731"/>
    <lineage>
        <taxon>Eukaryota</taxon>
        <taxon>Metazoa</taxon>
        <taxon>Cnidaria</taxon>
        <taxon>Anthozoa</taxon>
        <taxon>Hexacorallia</taxon>
        <taxon>Scleractinia</taxon>
        <taxon>Astrocoeniina</taxon>
        <taxon>Pocilloporidae</taxon>
        <taxon>Pocillopora</taxon>
    </lineage>
</organism>
<feature type="domain" description="Homeobox" evidence="6">
    <location>
        <begin position="144"/>
        <end position="204"/>
    </location>
</feature>
<dbReference type="OrthoDB" id="5960550at2759"/>
<dbReference type="PRINTS" id="PR00024">
    <property type="entry name" value="HOMEOBOX"/>
</dbReference>
<evidence type="ECO:0000256" key="3">
    <source>
        <dbReference type="ARBA" id="ARBA00023242"/>
    </source>
</evidence>
<dbReference type="SUPFAM" id="SSF46689">
    <property type="entry name" value="Homeodomain-like"/>
    <property type="match status" value="1"/>
</dbReference>
<dbReference type="InterPro" id="IPR017970">
    <property type="entry name" value="Homeobox_CS"/>
</dbReference>
<feature type="DNA-binding region" description="Homeobox" evidence="4">
    <location>
        <begin position="146"/>
        <end position="205"/>
    </location>
</feature>
<dbReference type="GO" id="GO:0000978">
    <property type="term" value="F:RNA polymerase II cis-regulatory region sequence-specific DNA binding"/>
    <property type="evidence" value="ECO:0007669"/>
    <property type="project" value="TreeGrafter"/>
</dbReference>